<keyword evidence="3" id="KW-1185">Reference proteome</keyword>
<gene>
    <name evidence="2" type="ORF">P4T90_12740</name>
</gene>
<reference evidence="2 3" key="1">
    <citation type="submission" date="2023-03" db="EMBL/GenBank/DDBJ databases">
        <title>Bacillus Genome Sequencing.</title>
        <authorList>
            <person name="Dunlap C."/>
        </authorList>
    </citation>
    <scope>NUCLEOTIDE SEQUENCE [LARGE SCALE GENOMIC DNA]</scope>
    <source>
        <strain evidence="2 3">B-23453</strain>
    </source>
</reference>
<dbReference type="RefSeq" id="WP_066265229.1">
    <property type="nucleotide sequence ID" value="NZ_JARMAB010000018.1"/>
</dbReference>
<accession>A0ABU6MGX0</accession>
<evidence type="ECO:0000313" key="2">
    <source>
        <dbReference type="EMBL" id="MED1203921.1"/>
    </source>
</evidence>
<comment type="caution">
    <text evidence="2">The sequence shown here is derived from an EMBL/GenBank/DDBJ whole genome shotgun (WGS) entry which is preliminary data.</text>
</comment>
<dbReference type="PANTHER" id="PTHR34980:SF2">
    <property type="entry name" value="INNER MEMBRANE PROTEIN YHAH-RELATED"/>
    <property type="match status" value="1"/>
</dbReference>
<dbReference type="PANTHER" id="PTHR34980">
    <property type="entry name" value="INNER MEMBRANE PROTEIN-RELATED-RELATED"/>
    <property type="match status" value="1"/>
</dbReference>
<feature type="transmembrane region" description="Helical" evidence="1">
    <location>
        <begin position="23"/>
        <end position="40"/>
    </location>
</feature>
<feature type="transmembrane region" description="Helical" evidence="1">
    <location>
        <begin position="78"/>
        <end position="97"/>
    </location>
</feature>
<keyword evidence="1" id="KW-0812">Transmembrane</keyword>
<sequence length="117" mass="13512">MKWYLGVLRNYVNFKGRARRREYWMFFLLNAIFTLVLTAVDSAFHLNKILSTIYSFAVAIPGLAVGARRLHDIGKSGWWQLLGFIPLVGGIILIVFWCQNSTIENKYGRNPKESDWA</sequence>
<organism evidence="2 3">
    <name type="scientific">Heyndrickxia acidicola</name>
    <dbReference type="NCBI Taxonomy" id="209389"/>
    <lineage>
        <taxon>Bacteria</taxon>
        <taxon>Bacillati</taxon>
        <taxon>Bacillota</taxon>
        <taxon>Bacilli</taxon>
        <taxon>Bacillales</taxon>
        <taxon>Bacillaceae</taxon>
        <taxon>Heyndrickxia</taxon>
    </lineage>
</organism>
<evidence type="ECO:0000313" key="3">
    <source>
        <dbReference type="Proteomes" id="UP001341444"/>
    </source>
</evidence>
<dbReference type="EMBL" id="JARMAB010000018">
    <property type="protein sequence ID" value="MED1203921.1"/>
    <property type="molecule type" value="Genomic_DNA"/>
</dbReference>
<proteinExistence type="predicted"/>
<dbReference type="InterPro" id="IPR008523">
    <property type="entry name" value="DUF805"/>
</dbReference>
<dbReference type="Proteomes" id="UP001341444">
    <property type="component" value="Unassembled WGS sequence"/>
</dbReference>
<keyword evidence="1" id="KW-1133">Transmembrane helix</keyword>
<keyword evidence="1" id="KW-0472">Membrane</keyword>
<protein>
    <submittedName>
        <fullName evidence="2">DUF805 domain-containing protein</fullName>
    </submittedName>
</protein>
<evidence type="ECO:0000256" key="1">
    <source>
        <dbReference type="SAM" id="Phobius"/>
    </source>
</evidence>
<name>A0ABU6MGX0_9BACI</name>
<dbReference type="Pfam" id="PF05656">
    <property type="entry name" value="DUF805"/>
    <property type="match status" value="1"/>
</dbReference>